<dbReference type="VEuPathDB" id="VectorBase:CQUJHB016958"/>
<name>B0X2H8_CULQU</name>
<accession>B0X2H8</accession>
<feature type="compositionally biased region" description="Polar residues" evidence="14">
    <location>
        <begin position="772"/>
        <end position="804"/>
    </location>
</feature>
<keyword evidence="9" id="KW-1133">Transmembrane helix</keyword>
<evidence type="ECO:0000256" key="14">
    <source>
        <dbReference type="SAM" id="MobiDB-lite"/>
    </source>
</evidence>
<dbReference type="InterPro" id="IPR003591">
    <property type="entry name" value="Leu-rich_rpt_typical-subtyp"/>
</dbReference>
<sequence>MHLAYYDQHEHALSKTESANERESENARENESESEREREKEFITNFPSEQPNRARQRAIEREFMPGSLSARVRPSPSTERGKIFLLLTAVIAVTAARSTLMSRMDIAPKGCKWQRVIDENAEDENTVTTVLSCKLKTIGGTDTLMRNLSSYQIERINSLKLECSDILFFESSLEANQHSGAFLGSLKRLRDLKIEYCKIKYVPSMVLSTLRDLRSLSLRTHNTDWSAMNLEFHPESFRGLTELKRLDLADNNIWSLPTDVFCPLFSLRQLNLTKNRLTDLSQLGFSDWGNGPTAPGKACNTGLEVLDLSHNDILALPDNGLSSLRSLNVLLLQDNLLTSLADRAFVGLGSLKVVNMSSNKLVALPPELFQSPRELRQIYLQNNSLSVLAPGLLEGLDRLEILDLSHNELTSEWINRDTFAGPQTPSRAGNQLQQPSSKIDRHVFRELVQPAGPQPHYGYSVCLHHRDVHSNTFLSDSLQSAADASKKMILVVSMNFLQNEWSQPQFRVALQSVIENIRPAYRRHKIVIVLTAPVELVAMDPIMNLLIRTCTVACWGERKFWDKLRYALPDVNKDRTPKKLGDITRSPNLRYTPAPTALDQWCKISHPGVAMPVAVPQSTPSQSTCNTEDESSSASSQHYEAPMSQSHYNMSRSSASLGHVYSTIPETPQMGRNGRAYFVHKIVIVLTAPVELVAMDPIMNLLIRTCTVACWGERKFWDKLRYALPDVNKDRTPKKLGDITRSPNLRYTPAPTALDQWCKISHPGVAMPVAVPQSTPSQSTCNTEDESSSASSQHYEAPMSQSHYNMSRSSASLGHVYSTIPETPQMGRNGRAYFV</sequence>
<dbReference type="GO" id="GO:0007165">
    <property type="term" value="P:signal transduction"/>
    <property type="evidence" value="ECO:0007669"/>
    <property type="project" value="InterPro"/>
</dbReference>
<protein>
    <submittedName>
        <fullName evidence="15">Toll</fullName>
    </submittedName>
</protein>
<dbReference type="PROSITE" id="PS50104">
    <property type="entry name" value="TIR"/>
    <property type="match status" value="1"/>
</dbReference>
<feature type="region of interest" description="Disordered" evidence="14">
    <location>
        <begin position="1"/>
        <end position="44"/>
    </location>
</feature>
<dbReference type="Gene3D" id="3.80.10.10">
    <property type="entry name" value="Ribonuclease Inhibitor"/>
    <property type="match status" value="2"/>
</dbReference>
<evidence type="ECO:0000256" key="3">
    <source>
        <dbReference type="ARBA" id="ARBA00009634"/>
    </source>
</evidence>
<dbReference type="InterPro" id="IPR001611">
    <property type="entry name" value="Leu-rich_rpt"/>
</dbReference>
<dbReference type="Pfam" id="PF01582">
    <property type="entry name" value="TIR"/>
    <property type="match status" value="1"/>
</dbReference>
<dbReference type="SMART" id="SM00369">
    <property type="entry name" value="LRR_TYP"/>
    <property type="match status" value="8"/>
</dbReference>
<feature type="region of interest" description="Disordered" evidence="14">
    <location>
        <begin position="770"/>
        <end position="804"/>
    </location>
</feature>
<dbReference type="AlphaFoldDB" id="B0X2H8"/>
<evidence type="ECO:0000256" key="4">
    <source>
        <dbReference type="ARBA" id="ARBA00022475"/>
    </source>
</evidence>
<dbReference type="SUPFAM" id="SSF52058">
    <property type="entry name" value="L domain-like"/>
    <property type="match status" value="1"/>
</dbReference>
<dbReference type="GO" id="GO:0005615">
    <property type="term" value="C:extracellular space"/>
    <property type="evidence" value="ECO:0007669"/>
    <property type="project" value="TreeGrafter"/>
</dbReference>
<dbReference type="VEuPathDB" id="VectorBase:CPIJ013183"/>
<dbReference type="OrthoDB" id="2015831at2759"/>
<dbReference type="InterPro" id="IPR035897">
    <property type="entry name" value="Toll_tir_struct_dom_sf"/>
</dbReference>
<feature type="region of interest" description="Disordered" evidence="14">
    <location>
        <begin position="615"/>
        <end position="644"/>
    </location>
</feature>
<evidence type="ECO:0000256" key="9">
    <source>
        <dbReference type="ARBA" id="ARBA00022989"/>
    </source>
</evidence>
<dbReference type="EMBL" id="DS232290">
    <property type="protein sequence ID" value="EDS39201.1"/>
    <property type="molecule type" value="Genomic_DNA"/>
</dbReference>
<dbReference type="PRINTS" id="PR00019">
    <property type="entry name" value="LEURICHRPT"/>
</dbReference>
<keyword evidence="10" id="KW-0520">NAD</keyword>
<evidence type="ECO:0000256" key="10">
    <source>
        <dbReference type="ARBA" id="ARBA00023027"/>
    </source>
</evidence>
<dbReference type="InterPro" id="IPR032675">
    <property type="entry name" value="LRR_dom_sf"/>
</dbReference>
<evidence type="ECO:0000256" key="2">
    <source>
        <dbReference type="ARBA" id="ARBA00004479"/>
    </source>
</evidence>
<dbReference type="PANTHER" id="PTHR45712:SF22">
    <property type="entry name" value="INSULIN-LIKE GROWTH FACTOR-BINDING PROTEIN COMPLEX ACID LABILE SUBUNIT"/>
    <property type="match status" value="1"/>
</dbReference>
<comment type="subcellular location">
    <subcellularLocation>
        <location evidence="1">Cell membrane</location>
        <topology evidence="1">Single-pass membrane protein</topology>
    </subcellularLocation>
    <subcellularLocation>
        <location evidence="2">Membrane</location>
        <topology evidence="2">Single-pass type I membrane protein</topology>
    </subcellularLocation>
</comment>
<feature type="compositionally biased region" description="Polar residues" evidence="14">
    <location>
        <begin position="616"/>
        <end position="644"/>
    </location>
</feature>
<feature type="compositionally biased region" description="Basic and acidic residues" evidence="14">
    <location>
        <begin position="7"/>
        <end position="42"/>
    </location>
</feature>
<dbReference type="GO" id="GO:0005886">
    <property type="term" value="C:plasma membrane"/>
    <property type="evidence" value="ECO:0007669"/>
    <property type="project" value="UniProtKB-SubCell"/>
</dbReference>
<evidence type="ECO:0000256" key="12">
    <source>
        <dbReference type="ARBA" id="ARBA00023157"/>
    </source>
</evidence>
<dbReference type="eggNOG" id="KOG4641">
    <property type="taxonomic scope" value="Eukaryota"/>
</dbReference>
<dbReference type="FunFam" id="3.80.10.10:FF:000355">
    <property type="entry name" value="Toll-like receptor Tollo"/>
    <property type="match status" value="1"/>
</dbReference>
<dbReference type="SUPFAM" id="SSF52200">
    <property type="entry name" value="Toll/Interleukin receptor TIR domain"/>
    <property type="match status" value="1"/>
</dbReference>
<keyword evidence="11" id="KW-0472">Membrane</keyword>
<keyword evidence="5" id="KW-0433">Leucine-rich repeat</keyword>
<dbReference type="HOGENOM" id="CLU_340175_0_0_1"/>
<comment type="similarity">
    <text evidence="3">Belongs to the Toll-like receptor family.</text>
</comment>
<keyword evidence="13" id="KW-0675">Receptor</keyword>
<evidence type="ECO:0000256" key="8">
    <source>
        <dbReference type="ARBA" id="ARBA00022737"/>
    </source>
</evidence>
<dbReference type="PANTHER" id="PTHR45712">
    <property type="entry name" value="AGAP008170-PA"/>
    <property type="match status" value="1"/>
</dbReference>
<dbReference type="GO" id="GO:0010556">
    <property type="term" value="P:regulation of macromolecule biosynthetic process"/>
    <property type="evidence" value="ECO:0007669"/>
    <property type="project" value="UniProtKB-ARBA"/>
</dbReference>
<dbReference type="InterPro" id="IPR000157">
    <property type="entry name" value="TIR_dom"/>
</dbReference>
<evidence type="ECO:0000313" key="15">
    <source>
        <dbReference type="EMBL" id="EDS39201.1"/>
    </source>
</evidence>
<keyword evidence="8" id="KW-0677">Repeat</keyword>
<dbReference type="InParanoid" id="B0X2H8"/>
<organism>
    <name type="scientific">Culex quinquefasciatus</name>
    <name type="common">Southern house mosquito</name>
    <name type="synonym">Culex pungens</name>
    <dbReference type="NCBI Taxonomy" id="7176"/>
    <lineage>
        <taxon>Eukaryota</taxon>
        <taxon>Metazoa</taxon>
        <taxon>Ecdysozoa</taxon>
        <taxon>Arthropoda</taxon>
        <taxon>Hexapoda</taxon>
        <taxon>Insecta</taxon>
        <taxon>Pterygota</taxon>
        <taxon>Neoptera</taxon>
        <taxon>Endopterygota</taxon>
        <taxon>Diptera</taxon>
        <taxon>Nematocera</taxon>
        <taxon>Culicoidea</taxon>
        <taxon>Culicidae</taxon>
        <taxon>Culicinae</taxon>
        <taxon>Culicini</taxon>
        <taxon>Culex</taxon>
        <taxon>Culex</taxon>
    </lineage>
</organism>
<dbReference type="KEGG" id="cqu:CpipJ_CPIJ013149"/>
<evidence type="ECO:0000256" key="6">
    <source>
        <dbReference type="ARBA" id="ARBA00022692"/>
    </source>
</evidence>
<reference evidence="15" key="1">
    <citation type="submission" date="2007-03" db="EMBL/GenBank/DDBJ databases">
        <title>Annotation of Culex pipiens quinquefasciatus.</title>
        <authorList>
            <consortium name="The Broad Institute Genome Sequencing Platform"/>
            <person name="Atkinson P.W."/>
            <person name="Hemingway J."/>
            <person name="Christensen B.M."/>
            <person name="Higgs S."/>
            <person name="Kodira C."/>
            <person name="Hannick L."/>
            <person name="Megy K."/>
            <person name="O'Leary S."/>
            <person name="Pearson M."/>
            <person name="Haas B.J."/>
            <person name="Mauceli E."/>
            <person name="Wortman J.R."/>
            <person name="Lee N.H."/>
            <person name="Guigo R."/>
            <person name="Stanke M."/>
            <person name="Alvarado L."/>
            <person name="Amedeo P."/>
            <person name="Antoine C.H."/>
            <person name="Arensburger P."/>
            <person name="Bidwell S.L."/>
            <person name="Crawford M."/>
            <person name="Camaro F."/>
            <person name="Devon K."/>
            <person name="Engels R."/>
            <person name="Hammond M."/>
            <person name="Howarth C."/>
            <person name="Koehrsen M."/>
            <person name="Lawson D."/>
            <person name="Montgomery P."/>
            <person name="Nene V."/>
            <person name="Nusbaum C."/>
            <person name="Puiu D."/>
            <person name="Romero-Severson J."/>
            <person name="Severson D.W."/>
            <person name="Shumway M."/>
            <person name="Sisk P."/>
            <person name="Stolte C."/>
            <person name="Zeng Q."/>
            <person name="Eisenstadt E."/>
            <person name="Fraser-Liggett C."/>
            <person name="Strausberg R."/>
            <person name="Galagan J."/>
            <person name="Birren B."/>
            <person name="Collins F.H."/>
        </authorList>
    </citation>
    <scope>NUCLEOTIDE SEQUENCE [LARGE SCALE GENOMIC DNA]</scope>
    <source>
        <strain evidence="15">JHB</strain>
    </source>
</reference>
<proteinExistence type="inferred from homology"/>
<gene>
    <name evidence="15" type="ORF">CpipJ_CPIJ013149</name>
</gene>
<dbReference type="Pfam" id="PF13855">
    <property type="entry name" value="LRR_8"/>
    <property type="match status" value="2"/>
</dbReference>
<dbReference type="VEuPathDB" id="VectorBase:CPIJ013149"/>
<dbReference type="STRING" id="7176.B0X2H8"/>
<evidence type="ECO:0000256" key="5">
    <source>
        <dbReference type="ARBA" id="ARBA00022614"/>
    </source>
</evidence>
<dbReference type="Gene3D" id="3.40.50.10140">
    <property type="entry name" value="Toll/interleukin-1 receptor homology (TIR) domain"/>
    <property type="match status" value="1"/>
</dbReference>
<evidence type="ECO:0000256" key="7">
    <source>
        <dbReference type="ARBA" id="ARBA00022729"/>
    </source>
</evidence>
<evidence type="ECO:0000256" key="13">
    <source>
        <dbReference type="ARBA" id="ARBA00023170"/>
    </source>
</evidence>
<dbReference type="PROSITE" id="PS51450">
    <property type="entry name" value="LRR"/>
    <property type="match status" value="3"/>
</dbReference>
<keyword evidence="7" id="KW-0732">Signal</keyword>
<keyword evidence="12" id="KW-1015">Disulfide bond</keyword>
<evidence type="ECO:0000256" key="11">
    <source>
        <dbReference type="ARBA" id="ARBA00023136"/>
    </source>
</evidence>
<dbReference type="InterPro" id="IPR050333">
    <property type="entry name" value="SLRP"/>
</dbReference>
<dbReference type="GO" id="GO:0009653">
    <property type="term" value="P:anatomical structure morphogenesis"/>
    <property type="evidence" value="ECO:0007669"/>
    <property type="project" value="UniProtKB-ARBA"/>
</dbReference>
<dbReference type="GO" id="GO:0048666">
    <property type="term" value="P:neuron development"/>
    <property type="evidence" value="ECO:0007669"/>
    <property type="project" value="UniProtKB-ARBA"/>
</dbReference>
<dbReference type="VEuPathDB" id="VectorBase:CQUJHB002909"/>
<keyword evidence="4" id="KW-1003">Cell membrane</keyword>
<keyword evidence="6" id="KW-0812">Transmembrane</keyword>
<evidence type="ECO:0000256" key="1">
    <source>
        <dbReference type="ARBA" id="ARBA00004162"/>
    </source>
</evidence>